<evidence type="ECO:0000313" key="2">
    <source>
        <dbReference type="EMBL" id="CUS05433.2"/>
    </source>
</evidence>
<dbReference type="NCBIfam" id="TIGR01764">
    <property type="entry name" value="excise"/>
    <property type="match status" value="1"/>
</dbReference>
<dbReference type="InterPro" id="IPR009061">
    <property type="entry name" value="DNA-bd_dom_put_sf"/>
</dbReference>
<dbReference type="AlphaFoldDB" id="A0A161KB86"/>
<dbReference type="Pfam" id="PF12728">
    <property type="entry name" value="HTH_17"/>
    <property type="match status" value="1"/>
</dbReference>
<dbReference type="KEGG" id="pbf:CFX0092_A3555"/>
<accession>A0A161KB86</accession>
<keyword evidence="3" id="KW-1185">Reference proteome</keyword>
<dbReference type="SUPFAM" id="SSF46955">
    <property type="entry name" value="Putative DNA-binding domain"/>
    <property type="match status" value="1"/>
</dbReference>
<evidence type="ECO:0000313" key="3">
    <source>
        <dbReference type="Proteomes" id="UP000215027"/>
    </source>
</evidence>
<feature type="domain" description="Helix-turn-helix" evidence="1">
    <location>
        <begin position="26"/>
        <end position="70"/>
    </location>
</feature>
<dbReference type="EMBL" id="LN890655">
    <property type="protein sequence ID" value="CUS05433.2"/>
    <property type="molecule type" value="Genomic_DNA"/>
</dbReference>
<name>A0A161KB86_9CHLR</name>
<proteinExistence type="predicted"/>
<dbReference type="GO" id="GO:0003677">
    <property type="term" value="F:DNA binding"/>
    <property type="evidence" value="ECO:0007669"/>
    <property type="project" value="UniProtKB-KW"/>
</dbReference>
<organism evidence="2 3">
    <name type="scientific">Candidatus Promineifilum breve</name>
    <dbReference type="NCBI Taxonomy" id="1806508"/>
    <lineage>
        <taxon>Bacteria</taxon>
        <taxon>Bacillati</taxon>
        <taxon>Chloroflexota</taxon>
        <taxon>Ardenticatenia</taxon>
        <taxon>Candidatus Promineifilales</taxon>
        <taxon>Candidatus Promineifilaceae</taxon>
        <taxon>Candidatus Promineifilum</taxon>
    </lineage>
</organism>
<reference evidence="2" key="1">
    <citation type="submission" date="2016-01" db="EMBL/GenBank/DDBJ databases">
        <authorList>
            <person name="Mcilroy J.S."/>
            <person name="Karst M S."/>
            <person name="Albertsen M."/>
        </authorList>
    </citation>
    <scope>NUCLEOTIDE SEQUENCE</scope>
    <source>
        <strain evidence="2">Cfx-K</strain>
    </source>
</reference>
<protein>
    <submittedName>
        <fullName evidence="2">Helix-turn-helix DNA-binding domain-containing protein, MerR-SF superfamily (Modular protein)</fullName>
    </submittedName>
</protein>
<evidence type="ECO:0000259" key="1">
    <source>
        <dbReference type="Pfam" id="PF12728"/>
    </source>
</evidence>
<dbReference type="InterPro" id="IPR010093">
    <property type="entry name" value="SinI_DNA-bd"/>
</dbReference>
<dbReference type="Proteomes" id="UP000215027">
    <property type="component" value="Chromosome I"/>
</dbReference>
<keyword evidence="2" id="KW-0238">DNA-binding</keyword>
<gene>
    <name evidence="2" type="ORF">CFX0092_A3555</name>
</gene>
<sequence length="84" mass="9521">MWEDRPLIVSGGFIMSKETLLENYADVDQVSKRLGIHPESVRRLIRDGKLPAIKFGNKWLVEKSVLEQFASGYDGRPGNKATLF</sequence>
<dbReference type="InterPro" id="IPR041657">
    <property type="entry name" value="HTH_17"/>
</dbReference>